<dbReference type="InterPro" id="IPR028096">
    <property type="entry name" value="EfeO_Cupredoxin"/>
</dbReference>
<dbReference type="InterPro" id="IPR039447">
    <property type="entry name" value="UreH-like_TM_dom"/>
</dbReference>
<feature type="transmembrane region" description="Helical" evidence="1">
    <location>
        <begin position="192"/>
        <end position="211"/>
    </location>
</feature>
<dbReference type="GO" id="GO:0046872">
    <property type="term" value="F:metal ion binding"/>
    <property type="evidence" value="ECO:0007669"/>
    <property type="project" value="InterPro"/>
</dbReference>
<dbReference type="InterPro" id="IPR008972">
    <property type="entry name" value="Cupredoxin"/>
</dbReference>
<keyword evidence="1" id="KW-1133">Transmembrane helix</keyword>
<feature type="transmembrane region" description="Helical" evidence="1">
    <location>
        <begin position="280"/>
        <end position="304"/>
    </location>
</feature>
<dbReference type="AlphaFoldDB" id="A0A0G1IZF3"/>
<gene>
    <name evidence="3" type="ORF">UW22_C0031G0003</name>
</gene>
<proteinExistence type="predicted"/>
<sequence length="498" mass="52375">MKKITVPIKGMHCHSCELIIEDELLRVPGVCKVNACENKACAEIYYETEFLRIGEIDQAVQKAGYEVGINEKKPWVSKNSADYADILYAGAALFFLYVIVNVFGLTKLLGVGGGHPTSLVTVLLIGLTAGFSTCMALIGGLVLGSATRYTQKHPNATSGQRFVPHLWFTVGRIVSYTVLGGVIGGIGSFFQFSGFSLGLLTVAVALVMLTLGMQLTGLFPRLEGVTLSLPKGIARLLGIKDQGAGEYSHKNSFLLGASTFFLPCGFTQAMQLYAMSSGNVFSGAAIMGVFAIGTAPGLLGIGGLTSLIRGVFAQKFFKFAGVAVIALSLFNINNAFNLIGWNPLMGLSSDGSVLAANTENTVLLEGDVQIVKMTQDAQGYTPNSFTIVKGVPVKWIVNATDVNTCASSIVSSQIGVRKNLHPGENIIEFTPTETGTIHFSCMMGMYRGSFTVVNSTDGVQVPDTQVLAAQATSPAVPSANEGGSCGGGGCGCGGEQYE</sequence>
<dbReference type="SUPFAM" id="SSF49503">
    <property type="entry name" value="Cupredoxins"/>
    <property type="match status" value="1"/>
</dbReference>
<accession>A0A0G1IZF3</accession>
<dbReference type="PROSITE" id="PS50846">
    <property type="entry name" value="HMA_2"/>
    <property type="match status" value="1"/>
</dbReference>
<dbReference type="Proteomes" id="UP000034617">
    <property type="component" value="Unassembled WGS sequence"/>
</dbReference>
<name>A0A0G1IZF3_9BACT</name>
<feature type="transmembrane region" description="Helical" evidence="1">
    <location>
        <begin position="165"/>
        <end position="186"/>
    </location>
</feature>
<evidence type="ECO:0000313" key="3">
    <source>
        <dbReference type="EMBL" id="KKT37177.1"/>
    </source>
</evidence>
<dbReference type="SUPFAM" id="SSF55008">
    <property type="entry name" value="HMA, heavy metal-associated domain"/>
    <property type="match status" value="1"/>
</dbReference>
<dbReference type="InterPro" id="IPR006121">
    <property type="entry name" value="HMA_dom"/>
</dbReference>
<dbReference type="PANTHER" id="PTHR42208">
    <property type="entry name" value="HEAVY METAL TRANSPORTER-RELATED"/>
    <property type="match status" value="1"/>
</dbReference>
<keyword evidence="1" id="KW-0812">Transmembrane</keyword>
<reference evidence="3 4" key="1">
    <citation type="journal article" date="2015" name="Nature">
        <title>rRNA introns, odd ribosomes, and small enigmatic genomes across a large radiation of phyla.</title>
        <authorList>
            <person name="Brown C.T."/>
            <person name="Hug L.A."/>
            <person name="Thomas B.C."/>
            <person name="Sharon I."/>
            <person name="Castelle C.J."/>
            <person name="Singh A."/>
            <person name="Wilkins M.J."/>
            <person name="Williams K.H."/>
            <person name="Banfield J.F."/>
        </authorList>
    </citation>
    <scope>NUCLEOTIDE SEQUENCE [LARGE SCALE GENOMIC DNA]</scope>
</reference>
<comment type="caution">
    <text evidence="3">The sequence shown here is derived from an EMBL/GenBank/DDBJ whole genome shotgun (WGS) entry which is preliminary data.</text>
</comment>
<dbReference type="PANTHER" id="PTHR42208:SF1">
    <property type="entry name" value="HEAVY METAL TRANSPORTER"/>
    <property type="match status" value="1"/>
</dbReference>
<dbReference type="Pfam" id="PF13386">
    <property type="entry name" value="DsbD_2"/>
    <property type="match status" value="1"/>
</dbReference>
<evidence type="ECO:0000259" key="2">
    <source>
        <dbReference type="PROSITE" id="PS50846"/>
    </source>
</evidence>
<keyword evidence="1" id="KW-0472">Membrane</keyword>
<dbReference type="Pfam" id="PF13473">
    <property type="entry name" value="Cupredoxin_1"/>
    <property type="match status" value="1"/>
</dbReference>
<dbReference type="Gene3D" id="3.30.70.100">
    <property type="match status" value="1"/>
</dbReference>
<evidence type="ECO:0000256" key="1">
    <source>
        <dbReference type="SAM" id="Phobius"/>
    </source>
</evidence>
<organism evidence="3 4">
    <name type="scientific">Candidatus Gottesmanbacteria bacterium GW2011_GWB1_44_11c</name>
    <dbReference type="NCBI Taxonomy" id="1618447"/>
    <lineage>
        <taxon>Bacteria</taxon>
        <taxon>Candidatus Gottesmaniibacteriota</taxon>
    </lineage>
</organism>
<feature type="transmembrane region" description="Helical" evidence="1">
    <location>
        <begin position="118"/>
        <end position="144"/>
    </location>
</feature>
<dbReference type="EMBL" id="LCHM01000031">
    <property type="protein sequence ID" value="KKT37177.1"/>
    <property type="molecule type" value="Genomic_DNA"/>
</dbReference>
<dbReference type="InterPro" id="IPR036163">
    <property type="entry name" value="HMA_dom_sf"/>
</dbReference>
<feature type="transmembrane region" description="Helical" evidence="1">
    <location>
        <begin position="86"/>
        <end position="106"/>
    </location>
</feature>
<feature type="domain" description="HMA" evidence="2">
    <location>
        <begin position="2"/>
        <end position="68"/>
    </location>
</feature>
<protein>
    <recommendedName>
        <fullName evidence="2">HMA domain-containing protein</fullName>
    </recommendedName>
</protein>
<dbReference type="CDD" id="cd00371">
    <property type="entry name" value="HMA"/>
    <property type="match status" value="1"/>
</dbReference>
<feature type="transmembrane region" description="Helical" evidence="1">
    <location>
        <begin position="253"/>
        <end position="274"/>
    </location>
</feature>
<dbReference type="Gene3D" id="2.60.40.420">
    <property type="entry name" value="Cupredoxins - blue copper proteins"/>
    <property type="match status" value="1"/>
</dbReference>
<feature type="transmembrane region" description="Helical" evidence="1">
    <location>
        <begin position="316"/>
        <end position="336"/>
    </location>
</feature>
<evidence type="ECO:0000313" key="4">
    <source>
        <dbReference type="Proteomes" id="UP000034617"/>
    </source>
</evidence>
<dbReference type="Pfam" id="PF00403">
    <property type="entry name" value="HMA"/>
    <property type="match status" value="1"/>
</dbReference>